<dbReference type="SMART" id="SM00342">
    <property type="entry name" value="HTH_ARAC"/>
    <property type="match status" value="1"/>
</dbReference>
<dbReference type="GO" id="GO:0003700">
    <property type="term" value="F:DNA-binding transcription factor activity"/>
    <property type="evidence" value="ECO:0007669"/>
    <property type="project" value="InterPro"/>
</dbReference>
<evidence type="ECO:0000256" key="1">
    <source>
        <dbReference type="ARBA" id="ARBA00023015"/>
    </source>
</evidence>
<dbReference type="AlphaFoldDB" id="A0A1X7A5E6"/>
<keyword evidence="1" id="KW-0805">Transcription regulation</keyword>
<dbReference type="EMBL" id="FWFX01000017">
    <property type="protein sequence ID" value="SLN70661.1"/>
    <property type="molecule type" value="Genomic_DNA"/>
</dbReference>
<keyword evidence="2" id="KW-0238">DNA-binding</keyword>
<accession>A0A1X7A5E6</accession>
<dbReference type="PANTHER" id="PTHR46796">
    <property type="entry name" value="HTH-TYPE TRANSCRIPTIONAL ACTIVATOR RHAS-RELATED"/>
    <property type="match status" value="1"/>
</dbReference>
<dbReference type="Proteomes" id="UP000193061">
    <property type="component" value="Unassembled WGS sequence"/>
</dbReference>
<dbReference type="InterPro" id="IPR009057">
    <property type="entry name" value="Homeodomain-like_sf"/>
</dbReference>
<name>A0A1X7A5E6_9RHOB</name>
<dbReference type="SUPFAM" id="SSF46689">
    <property type="entry name" value="Homeodomain-like"/>
    <property type="match status" value="2"/>
</dbReference>
<dbReference type="OrthoDB" id="9814125at2"/>
<sequence length="278" mass="31343">MDQLVTYVRGYSFGGMTYSNGGLFGPIMRPYLSLLEVSKGACTLKTPEASITVTAGHIGIAATASRFEFDYQKDCSTTARWCEGFLPVFSEEEFSTLNRTYTPIPTSDVLKKLFEVGIELGHGSSPSLNAMRNSLGLAVVRGFLHSSQNNQRSRQLPEVIVRARRILEENISDDRLDMKTVAEHARVTPQYLITLFKKNVGTTPARYLWKIRLRRARELLVHTNMSQADIAFECGFKSLPHFSRSVKKQFGMTPAQLRKDADYTRPSDVEDDITDMHF</sequence>
<dbReference type="PRINTS" id="PR00032">
    <property type="entry name" value="HTHARAC"/>
</dbReference>
<evidence type="ECO:0000313" key="5">
    <source>
        <dbReference type="EMBL" id="SLN70661.1"/>
    </source>
</evidence>
<dbReference type="InterPro" id="IPR050204">
    <property type="entry name" value="AraC_XylS_family_regulators"/>
</dbReference>
<gene>
    <name evidence="5" type="primary">rhaS_1</name>
    <name evidence="5" type="ORF">ROA7450_03844</name>
</gene>
<dbReference type="GO" id="GO:0043565">
    <property type="term" value="F:sequence-specific DNA binding"/>
    <property type="evidence" value="ECO:0007669"/>
    <property type="project" value="InterPro"/>
</dbReference>
<dbReference type="RefSeq" id="WP_085807505.1">
    <property type="nucleotide sequence ID" value="NZ_FWFX01000017.1"/>
</dbReference>
<evidence type="ECO:0000256" key="2">
    <source>
        <dbReference type="ARBA" id="ARBA00023125"/>
    </source>
</evidence>
<evidence type="ECO:0000313" key="6">
    <source>
        <dbReference type="Proteomes" id="UP000193061"/>
    </source>
</evidence>
<dbReference type="PANTHER" id="PTHR46796:SF6">
    <property type="entry name" value="ARAC SUBFAMILY"/>
    <property type="match status" value="1"/>
</dbReference>
<dbReference type="InterPro" id="IPR020449">
    <property type="entry name" value="Tscrpt_reg_AraC-type_HTH"/>
</dbReference>
<evidence type="ECO:0000259" key="4">
    <source>
        <dbReference type="PROSITE" id="PS01124"/>
    </source>
</evidence>
<dbReference type="Pfam" id="PF12833">
    <property type="entry name" value="HTH_18"/>
    <property type="match status" value="1"/>
</dbReference>
<dbReference type="PROSITE" id="PS01124">
    <property type="entry name" value="HTH_ARAC_FAMILY_2"/>
    <property type="match status" value="1"/>
</dbReference>
<keyword evidence="3" id="KW-0804">Transcription</keyword>
<dbReference type="InterPro" id="IPR018060">
    <property type="entry name" value="HTH_AraC"/>
</dbReference>
<evidence type="ECO:0000256" key="3">
    <source>
        <dbReference type="ARBA" id="ARBA00023163"/>
    </source>
</evidence>
<feature type="domain" description="HTH araC/xylS-type" evidence="4">
    <location>
        <begin position="161"/>
        <end position="260"/>
    </location>
</feature>
<proteinExistence type="predicted"/>
<keyword evidence="6" id="KW-1185">Reference proteome</keyword>
<protein>
    <submittedName>
        <fullName evidence="5">HTH-type transcriptional activator RhaS</fullName>
    </submittedName>
</protein>
<dbReference type="Gene3D" id="1.10.10.60">
    <property type="entry name" value="Homeodomain-like"/>
    <property type="match status" value="2"/>
</dbReference>
<organism evidence="5 6">
    <name type="scientific">Roseovarius albus</name>
    <dbReference type="NCBI Taxonomy" id="1247867"/>
    <lineage>
        <taxon>Bacteria</taxon>
        <taxon>Pseudomonadati</taxon>
        <taxon>Pseudomonadota</taxon>
        <taxon>Alphaproteobacteria</taxon>
        <taxon>Rhodobacterales</taxon>
        <taxon>Roseobacteraceae</taxon>
        <taxon>Roseovarius</taxon>
    </lineage>
</organism>
<reference evidence="5 6" key="1">
    <citation type="submission" date="2017-03" db="EMBL/GenBank/DDBJ databases">
        <authorList>
            <person name="Afonso C.L."/>
            <person name="Miller P.J."/>
            <person name="Scott M.A."/>
            <person name="Spackman E."/>
            <person name="Goraichik I."/>
            <person name="Dimitrov K.M."/>
            <person name="Suarez D.L."/>
            <person name="Swayne D.E."/>
        </authorList>
    </citation>
    <scope>NUCLEOTIDE SEQUENCE [LARGE SCALE GENOMIC DNA]</scope>
    <source>
        <strain evidence="5 6">CECT 7450</strain>
    </source>
</reference>